<protein>
    <recommendedName>
        <fullName evidence="7">SUN domain-containing protein</fullName>
    </recommendedName>
</protein>
<dbReference type="InterPro" id="IPR045119">
    <property type="entry name" value="SUN1-5"/>
</dbReference>
<dbReference type="STRING" id="1611254.A0A2G5U9M9"/>
<reference evidence="9" key="1">
    <citation type="submission" date="2017-10" db="EMBL/GenBank/DDBJ databases">
        <title>Rapid genome shrinkage in a self-fertile nematode reveals novel sperm competition proteins.</title>
        <authorList>
            <person name="Yin D."/>
            <person name="Schwarz E.M."/>
            <person name="Thomas C.G."/>
            <person name="Felde R.L."/>
            <person name="Korf I.F."/>
            <person name="Cutter A.D."/>
            <person name="Schartner C.M."/>
            <person name="Ralston E.J."/>
            <person name="Meyer B.J."/>
            <person name="Haag E.S."/>
        </authorList>
    </citation>
    <scope>NUCLEOTIDE SEQUENCE [LARGE SCALE GENOMIC DNA]</scope>
    <source>
        <strain evidence="9">JU1422</strain>
    </source>
</reference>
<evidence type="ECO:0000256" key="5">
    <source>
        <dbReference type="SAM" id="MobiDB-lite"/>
    </source>
</evidence>
<gene>
    <name evidence="8" type="primary">Cnig_chr_IV.g15313</name>
    <name evidence="8" type="ORF">B9Z55_015313</name>
</gene>
<name>A0A2G5U9M9_9PELO</name>
<dbReference type="PROSITE" id="PS51469">
    <property type="entry name" value="SUN"/>
    <property type="match status" value="1"/>
</dbReference>
<evidence type="ECO:0000256" key="3">
    <source>
        <dbReference type="ARBA" id="ARBA00022989"/>
    </source>
</evidence>
<comment type="subcellular location">
    <subcellularLocation>
        <location evidence="1">Membrane</location>
    </subcellularLocation>
</comment>
<feature type="compositionally biased region" description="Polar residues" evidence="5">
    <location>
        <begin position="120"/>
        <end position="134"/>
    </location>
</feature>
<dbReference type="GO" id="GO:0034993">
    <property type="term" value="C:meiotic nuclear membrane microtubule tethering complex"/>
    <property type="evidence" value="ECO:0007669"/>
    <property type="project" value="TreeGrafter"/>
</dbReference>
<dbReference type="Proteomes" id="UP000230233">
    <property type="component" value="Chromosome IV"/>
</dbReference>
<feature type="compositionally biased region" description="Polar residues" evidence="5">
    <location>
        <begin position="86"/>
        <end position="98"/>
    </location>
</feature>
<feature type="transmembrane region" description="Helical" evidence="6">
    <location>
        <begin position="370"/>
        <end position="393"/>
    </location>
</feature>
<dbReference type="PANTHER" id="PTHR12911:SF2">
    <property type="entry name" value="SUN DOMAIN-CONTAINING PROTEIN 1"/>
    <property type="match status" value="1"/>
</dbReference>
<keyword evidence="3 6" id="KW-1133">Transmembrane helix</keyword>
<feature type="transmembrane region" description="Helical" evidence="6">
    <location>
        <begin position="39"/>
        <end position="57"/>
    </location>
</feature>
<evidence type="ECO:0000256" key="1">
    <source>
        <dbReference type="ARBA" id="ARBA00004370"/>
    </source>
</evidence>
<dbReference type="AlphaFoldDB" id="A0A2G5U9M9"/>
<evidence type="ECO:0000256" key="2">
    <source>
        <dbReference type="ARBA" id="ARBA00022692"/>
    </source>
</evidence>
<sequence>MFTTARQRDPLFSDTLDIEEPETKRKIWYHWFIIRIRQYMILEISFFICLIMILYRLQTISNQNDRVLEIVSSMERKLAARESNEDISQSENTKPSEQSLKKMKSPVQKSTEKLKPSVSKMKQSTSQTEENTVNVPTPKERFRFNAANYLLGASVATHLSSRSSLYTNAGSDQSNLVILDRPQPPADKAWCTEDKNPVITINLAQYIKPISVSYQHTRWNVYIPSEAPKIYDVVACLDFYCKEWEPLASNCQYSQHEPNGAEQTCDISPDLDVPLIGKVQFRFRENYGDPNMTCVNLVRVYGETKTPIKIEKPWNSEKTCADLKWYYHNMYIGYYWTDKNCSVLYGNNCCSECPECCQECLITDYNRHTFFSNSMFLLVIIAPVLLMCLSYCLSRRRLGRNIISATLFS</sequence>
<dbReference type="PANTHER" id="PTHR12911">
    <property type="entry name" value="SAD1/UNC-84-LIKE PROTEIN-RELATED"/>
    <property type="match status" value="1"/>
</dbReference>
<dbReference type="OrthoDB" id="342281at2759"/>
<proteinExistence type="predicted"/>
<feature type="domain" description="SUN" evidence="7">
    <location>
        <begin position="125"/>
        <end position="305"/>
    </location>
</feature>
<evidence type="ECO:0000313" key="9">
    <source>
        <dbReference type="Proteomes" id="UP000230233"/>
    </source>
</evidence>
<keyword evidence="4 6" id="KW-0472">Membrane</keyword>
<dbReference type="Gene3D" id="2.60.120.260">
    <property type="entry name" value="Galactose-binding domain-like"/>
    <property type="match status" value="1"/>
</dbReference>
<feature type="region of interest" description="Disordered" evidence="5">
    <location>
        <begin position="81"/>
        <end position="134"/>
    </location>
</feature>
<dbReference type="Pfam" id="PF07738">
    <property type="entry name" value="Sad1_UNC"/>
    <property type="match status" value="1"/>
</dbReference>
<evidence type="ECO:0000313" key="8">
    <source>
        <dbReference type="EMBL" id="PIC36242.1"/>
    </source>
</evidence>
<dbReference type="InterPro" id="IPR012919">
    <property type="entry name" value="SUN_dom"/>
</dbReference>
<dbReference type="EMBL" id="PDUG01000004">
    <property type="protein sequence ID" value="PIC36242.1"/>
    <property type="molecule type" value="Genomic_DNA"/>
</dbReference>
<evidence type="ECO:0000256" key="4">
    <source>
        <dbReference type="ARBA" id="ARBA00023136"/>
    </source>
</evidence>
<keyword evidence="9" id="KW-1185">Reference proteome</keyword>
<comment type="caution">
    <text evidence="8">The sequence shown here is derived from an EMBL/GenBank/DDBJ whole genome shotgun (WGS) entry which is preliminary data.</text>
</comment>
<dbReference type="GO" id="GO:0043495">
    <property type="term" value="F:protein-membrane adaptor activity"/>
    <property type="evidence" value="ECO:0007669"/>
    <property type="project" value="TreeGrafter"/>
</dbReference>
<dbReference type="FunFam" id="2.60.120.260:FF:000158">
    <property type="entry name" value="Protein CBG16940"/>
    <property type="match status" value="1"/>
</dbReference>
<evidence type="ECO:0000256" key="6">
    <source>
        <dbReference type="SAM" id="Phobius"/>
    </source>
</evidence>
<keyword evidence="2 6" id="KW-0812">Transmembrane</keyword>
<organism evidence="8 9">
    <name type="scientific">Caenorhabditis nigoni</name>
    <dbReference type="NCBI Taxonomy" id="1611254"/>
    <lineage>
        <taxon>Eukaryota</taxon>
        <taxon>Metazoa</taxon>
        <taxon>Ecdysozoa</taxon>
        <taxon>Nematoda</taxon>
        <taxon>Chromadorea</taxon>
        <taxon>Rhabditida</taxon>
        <taxon>Rhabditina</taxon>
        <taxon>Rhabditomorpha</taxon>
        <taxon>Rhabditoidea</taxon>
        <taxon>Rhabditidae</taxon>
        <taxon>Peloderinae</taxon>
        <taxon>Caenorhabditis</taxon>
    </lineage>
</organism>
<accession>A0A2G5U9M9</accession>
<evidence type="ECO:0000259" key="7">
    <source>
        <dbReference type="PROSITE" id="PS51469"/>
    </source>
</evidence>